<name>A0A1H9G3E1_9SPIR</name>
<keyword evidence="2" id="KW-1185">Reference proteome</keyword>
<dbReference type="AlphaFoldDB" id="A0A1H9G3E1"/>
<proteinExistence type="predicted"/>
<sequence length="60" mass="7075">MTTGEFADKVSAMREAQQEYFKYRTNEALQRSKQLEKEVDSILETRKKRSENTVQQGTLF</sequence>
<protein>
    <submittedName>
        <fullName evidence="1">Uncharacterized protein</fullName>
    </submittedName>
</protein>
<dbReference type="RefSeq" id="WP_074643360.1">
    <property type="nucleotide sequence ID" value="NZ_FOFU01000004.1"/>
</dbReference>
<evidence type="ECO:0000313" key="1">
    <source>
        <dbReference type="EMBL" id="SEQ44642.1"/>
    </source>
</evidence>
<dbReference type="OrthoDB" id="1495502at2"/>
<evidence type="ECO:0000313" key="2">
    <source>
        <dbReference type="Proteomes" id="UP000182360"/>
    </source>
</evidence>
<dbReference type="EMBL" id="FOFU01000004">
    <property type="protein sequence ID" value="SEQ44642.1"/>
    <property type="molecule type" value="Genomic_DNA"/>
</dbReference>
<accession>A0A1H9G3E1</accession>
<gene>
    <name evidence="1" type="ORF">SAMN04487977_104268</name>
</gene>
<organism evidence="1 2">
    <name type="scientific">Treponema bryantii</name>
    <dbReference type="NCBI Taxonomy" id="163"/>
    <lineage>
        <taxon>Bacteria</taxon>
        <taxon>Pseudomonadati</taxon>
        <taxon>Spirochaetota</taxon>
        <taxon>Spirochaetia</taxon>
        <taxon>Spirochaetales</taxon>
        <taxon>Treponemataceae</taxon>
        <taxon>Treponema</taxon>
    </lineage>
</organism>
<reference evidence="1 2" key="1">
    <citation type="submission" date="2016-10" db="EMBL/GenBank/DDBJ databases">
        <authorList>
            <person name="de Groot N.N."/>
        </authorList>
    </citation>
    <scope>NUCLEOTIDE SEQUENCE [LARGE SCALE GENOMIC DNA]</scope>
    <source>
        <strain evidence="1 2">B25</strain>
    </source>
</reference>
<dbReference type="Proteomes" id="UP000182360">
    <property type="component" value="Unassembled WGS sequence"/>
</dbReference>